<keyword evidence="2" id="KW-0680">Restriction system</keyword>
<evidence type="ECO:0000256" key="4">
    <source>
        <dbReference type="ARBA" id="ARBA00038652"/>
    </source>
</evidence>
<dbReference type="SUPFAM" id="SSF116734">
    <property type="entry name" value="DNA methylase specificity domain"/>
    <property type="match status" value="2"/>
</dbReference>
<feature type="domain" description="Type I restriction modification DNA specificity" evidence="5">
    <location>
        <begin position="315"/>
        <end position="484"/>
    </location>
</feature>
<organism evidence="6 7">
    <name type="scientific">Limosilactobacillus oris F0423</name>
    <dbReference type="NCBI Taxonomy" id="944562"/>
    <lineage>
        <taxon>Bacteria</taxon>
        <taxon>Bacillati</taxon>
        <taxon>Bacillota</taxon>
        <taxon>Bacilli</taxon>
        <taxon>Lactobacillales</taxon>
        <taxon>Lactobacillaceae</taxon>
        <taxon>Limosilactobacillus</taxon>
    </lineage>
</organism>
<gene>
    <name evidence="6" type="ORF">HMPREF9102_0157</name>
</gene>
<reference evidence="6 7" key="1">
    <citation type="submission" date="2011-05" db="EMBL/GenBank/DDBJ databases">
        <authorList>
            <person name="Durkin A.S."/>
            <person name="Kim M."/>
            <person name="Radune D."/>
            <person name="Hostetler J."/>
            <person name="Torralba M."/>
            <person name="Gillis M."/>
            <person name="Methe B."/>
            <person name="Sutton G."/>
            <person name="Nelson K.E."/>
        </authorList>
    </citation>
    <scope>NUCLEOTIDE SEQUENCE [LARGE SCALE GENOMIC DNA]</scope>
    <source>
        <strain evidence="6 7">F0423</strain>
    </source>
</reference>
<feature type="domain" description="Type I restriction modification DNA specificity" evidence="5">
    <location>
        <begin position="75"/>
        <end position="235"/>
    </location>
</feature>
<dbReference type="Proteomes" id="UP000006035">
    <property type="component" value="Unassembled WGS sequence"/>
</dbReference>
<accession>A0ABN0D478</accession>
<evidence type="ECO:0000256" key="3">
    <source>
        <dbReference type="ARBA" id="ARBA00023125"/>
    </source>
</evidence>
<dbReference type="Pfam" id="PF01420">
    <property type="entry name" value="Methylase_S"/>
    <property type="match status" value="2"/>
</dbReference>
<dbReference type="Gene3D" id="3.90.220.20">
    <property type="entry name" value="DNA methylase specificity domains"/>
    <property type="match status" value="2"/>
</dbReference>
<dbReference type="PANTHER" id="PTHR43140">
    <property type="entry name" value="TYPE-1 RESTRICTION ENZYME ECOKI SPECIFICITY PROTEIN"/>
    <property type="match status" value="1"/>
</dbReference>
<evidence type="ECO:0000256" key="1">
    <source>
        <dbReference type="ARBA" id="ARBA00010923"/>
    </source>
</evidence>
<keyword evidence="7" id="KW-1185">Reference proteome</keyword>
<dbReference type="InterPro" id="IPR000055">
    <property type="entry name" value="Restrct_endonuc_typeI_TRD"/>
</dbReference>
<keyword evidence="3" id="KW-0238">DNA-binding</keyword>
<comment type="caution">
    <text evidence="6">The sequence shown here is derived from an EMBL/GenBank/DDBJ whole genome shotgun (WGS) entry which is preliminary data.</text>
</comment>
<sequence length="487" mass="54477">MKTNTLDFDAQALREKILHLAMRGKLVPQDPNDEPASVLLGKIKAEKEELVKEKKIKKSKPLAPITEDEKPFDIPDSWEWVRLGDVINLISGRDIPKKSHLNKPANDSMPYITGASNIDNNGKITITEWVNNPSVIVKNGTLLLSVKGTIGKVAVLKIPEAHIARQIMGLENIYKLDLEFQKYFLEDYIEELKSKAKSMIPGISRDDLLSAVIPFPPLSEQSRIAAKIAQLFALLRKVESSIQQYAKLKVLLKSKVLDLATRGELVEQDPHDEPASVLLEKIKAEKEELIKEKKIKRSKPLAPIAEDEKPFDIPASWEWVRLGEIVSVKGGKRVPRGEKLTNQKDYKPYIRVADMKNQSVNFQHIKYASKAIFDQLSSYTISSHNVYFSIAGTIGKVGSIPQDLDGALLTENAAKLENIGKNLVSNTFLINALESDEVKNQHKRILSQVAQPKLALTKLRNTVISFPPLAEQSRIATKIAQLSELLD</sequence>
<evidence type="ECO:0000313" key="7">
    <source>
        <dbReference type="Proteomes" id="UP000006035"/>
    </source>
</evidence>
<proteinExistence type="inferred from homology"/>
<dbReference type="CDD" id="cd17256">
    <property type="entry name" value="RMtype1_S_EcoJA65PI-TRD1-CR1_like"/>
    <property type="match status" value="1"/>
</dbReference>
<comment type="subunit">
    <text evidence="4">The methyltransferase is composed of M and S polypeptides.</text>
</comment>
<comment type="similarity">
    <text evidence="1">Belongs to the type-I restriction system S methylase family.</text>
</comment>
<dbReference type="PANTHER" id="PTHR43140:SF1">
    <property type="entry name" value="TYPE I RESTRICTION ENZYME ECOKI SPECIFICITY SUBUNIT"/>
    <property type="match status" value="1"/>
</dbReference>
<dbReference type="InterPro" id="IPR051212">
    <property type="entry name" value="Type-I_RE_S_subunit"/>
</dbReference>
<dbReference type="InterPro" id="IPR044946">
    <property type="entry name" value="Restrct_endonuc_typeI_TRD_sf"/>
</dbReference>
<protein>
    <submittedName>
        <fullName evidence="6">Type I restriction modification DNA specificity domain protein</fullName>
    </submittedName>
</protein>
<name>A0ABN0D478_9LACO</name>
<dbReference type="RefSeq" id="WP_003715785.1">
    <property type="nucleotide sequence ID" value="NZ_AFTL01000017.1"/>
</dbReference>
<evidence type="ECO:0000256" key="2">
    <source>
        <dbReference type="ARBA" id="ARBA00022747"/>
    </source>
</evidence>
<evidence type="ECO:0000259" key="5">
    <source>
        <dbReference type="Pfam" id="PF01420"/>
    </source>
</evidence>
<evidence type="ECO:0000313" key="6">
    <source>
        <dbReference type="EMBL" id="EGS36426.1"/>
    </source>
</evidence>
<dbReference type="EMBL" id="AFTL01000017">
    <property type="protein sequence ID" value="EGS36426.1"/>
    <property type="molecule type" value="Genomic_DNA"/>
</dbReference>